<sequence>MANFSNIKGSKIINESFNKTSEVPKKVEDEKPSSSDNPPKDKSKSDTWEKAKTVATILAFITAVIGVITKIMDIW</sequence>
<accession>A0ABM5N815</accession>
<evidence type="ECO:0000313" key="3">
    <source>
        <dbReference type="EMBL" id="AFK05689.1"/>
    </source>
</evidence>
<protein>
    <submittedName>
        <fullName evidence="3">Uncharacterized protein</fullName>
    </submittedName>
</protein>
<geneLocation type="plasmid" evidence="3 4">
    <name>pEMTOL03</name>
</geneLocation>
<keyword evidence="2" id="KW-0812">Transmembrane</keyword>
<proteinExistence type="predicted"/>
<dbReference type="Proteomes" id="UP000002875">
    <property type="component" value="Plasmid pEMTOL03"/>
</dbReference>
<evidence type="ECO:0000256" key="2">
    <source>
        <dbReference type="SAM" id="Phobius"/>
    </source>
</evidence>
<keyword evidence="4" id="KW-1185">Reference proteome</keyword>
<evidence type="ECO:0000256" key="1">
    <source>
        <dbReference type="SAM" id="MobiDB-lite"/>
    </source>
</evidence>
<feature type="region of interest" description="Disordered" evidence="1">
    <location>
        <begin position="18"/>
        <end position="48"/>
    </location>
</feature>
<keyword evidence="3" id="KW-0614">Plasmid</keyword>
<reference evidence="3 4" key="1">
    <citation type="submission" date="2011-07" db="EMBL/GenBank/DDBJ databases">
        <title>The complete genome of plasmid 3 of Emticicia oligotrophica DSM 17448.</title>
        <authorList>
            <consortium name="US DOE Joint Genome Institute (JGI-PGF)"/>
            <person name="Lucas S."/>
            <person name="Han J."/>
            <person name="Lapidus A."/>
            <person name="Bruce D."/>
            <person name="Goodwin L."/>
            <person name="Pitluck S."/>
            <person name="Peters L."/>
            <person name="Kyrpides N."/>
            <person name="Mavromatis K."/>
            <person name="Ivanova N."/>
            <person name="Ovchinnikova G."/>
            <person name="Teshima H."/>
            <person name="Detter J.C."/>
            <person name="Tapia R."/>
            <person name="Han C."/>
            <person name="Land M."/>
            <person name="Hauser L."/>
            <person name="Markowitz V."/>
            <person name="Cheng J.-F."/>
            <person name="Hugenholtz P."/>
            <person name="Woyke T."/>
            <person name="Wu D."/>
            <person name="Tindall B."/>
            <person name="Pomrenke H."/>
            <person name="Brambilla E."/>
            <person name="Klenk H.-P."/>
            <person name="Eisen J.A."/>
        </authorList>
    </citation>
    <scope>NUCLEOTIDE SEQUENCE [LARGE SCALE GENOMIC DNA]</scope>
    <source>
        <strain evidence="4">DSM 17448 / GPTSA100-15</strain>
        <plasmid evidence="3 4">pEMTOL03</plasmid>
    </source>
</reference>
<keyword evidence="2" id="KW-0472">Membrane</keyword>
<organism evidence="3 4">
    <name type="scientific">Emticicia oligotrophica (strain DSM 17448 / CIP 109782 / MTCC 6937 / GPTSA100-15)</name>
    <dbReference type="NCBI Taxonomy" id="929562"/>
    <lineage>
        <taxon>Bacteria</taxon>
        <taxon>Pseudomonadati</taxon>
        <taxon>Bacteroidota</taxon>
        <taxon>Cytophagia</taxon>
        <taxon>Cytophagales</taxon>
        <taxon>Leadbetterellaceae</taxon>
        <taxon>Emticicia</taxon>
    </lineage>
</organism>
<dbReference type="RefSeq" id="WP_015026355.1">
    <property type="nucleotide sequence ID" value="NC_018743.1"/>
</dbReference>
<keyword evidence="2" id="KW-1133">Transmembrane helix</keyword>
<dbReference type="EMBL" id="CP002964">
    <property type="protein sequence ID" value="AFK05689.1"/>
    <property type="molecule type" value="Genomic_DNA"/>
</dbReference>
<feature type="transmembrane region" description="Helical" evidence="2">
    <location>
        <begin position="53"/>
        <end position="72"/>
    </location>
</feature>
<name>A0ABM5N815_EMTOG</name>
<gene>
    <name evidence="3" type="ordered locus">Emtol_0058</name>
</gene>
<evidence type="ECO:0000313" key="4">
    <source>
        <dbReference type="Proteomes" id="UP000002875"/>
    </source>
</evidence>
<feature type="compositionally biased region" description="Basic and acidic residues" evidence="1">
    <location>
        <begin position="22"/>
        <end position="48"/>
    </location>
</feature>